<sequence length="1001" mass="115321">MEFLQGLNNEQKQAVTHGDGPLLIVAGAGTGKTTVVTKRLVWLIESSKAKTDNILALTFTDKAAGEMEERVDKLLPYGYTDLWISTFHSFCERLLHSHALDIGVPYDFKLLSETEQWLLVRQYLNKFTLRYYRPLGNPTKFIHALLRHFSRAKDEEIYPDDYLKYAEELRLNQDKEILGKAKHKQPAASSQQPAAVNEAARIEEVANAYHIYQQLLLEQNALDFGDLINYTLKLFRTRPDILNRYRQQFKYILVDEFQDTNWAQYELVKLLAVPQNNLTVVGDDDQSIYRFRGASMSNILQFKKDYPKAQEVVLIKNYRSSQNILDLAYQFIQRNNPNRLEWQMRESRRLLDDGGAALSKSLKAITDETGIITHLRGETLDDEFHLVAEKIMELKNSDREAGWGDFAVLARSNDQVNQADIALGSFRLPRQSVTAKGLYNKPVIVDALAYFRLLDNYHESQSLWRVLNFPFWKLSGRDLIELSHFAAKKSWSLFEAMEKAGLVPNLSVEARQILAVILKWIGEHTDFARGRRPSELLVKMLNDIGYTSYLESLGEARSRLEFDFLNQFHRRMRRWEETEADPRLKDFMAAITYELESGEAGDLSVDIEAGPDVIKVMTVHAAKGLEFKYVFVVGLVDRRFPTTERRDPIELPEALVKEILPSGDNNFHLEEERRLFYVAMTRAKRGLFFTSAEDYGGSRKKKPSQFLIELGTPLAAPVAMNAANKKISSLPAGEIVTPEIIKDYLPEQFSFTQLKAFETCPWQYRYAHILKVPVWGRHTFSFGKTMHLTLQRFFERVLEKRALVQGSLFAEANPDLAVIPGLDELLEIYKASWIDEWYESKSQTEEYFNLGRDILKEFFKKNDGAWPDVKFLERGFTLKIGPYTLKGQVDRMDVRGDGVEIIDYKTGNVPKNMADVDKDQLLIYQLAAEIVWREKPVALTFYYLNENKPVSFLGTPEDLEETKQKIIKTIEEIRTSEFKAAPSPQKCRQCDFKNICPFSQA</sequence>
<keyword evidence="6 15" id="KW-0347">Helicase</keyword>
<evidence type="ECO:0000256" key="12">
    <source>
        <dbReference type="ARBA" id="ARBA00034617"/>
    </source>
</evidence>
<dbReference type="PANTHER" id="PTHR11070">
    <property type="entry name" value="UVRD / RECB / PCRA DNA HELICASE FAMILY MEMBER"/>
    <property type="match status" value="1"/>
</dbReference>
<evidence type="ECO:0000256" key="10">
    <source>
        <dbReference type="ARBA" id="ARBA00023204"/>
    </source>
</evidence>
<dbReference type="InterPro" id="IPR013986">
    <property type="entry name" value="DExx_box_DNA_helicase_dom_sf"/>
</dbReference>
<dbReference type="InterPro" id="IPR000212">
    <property type="entry name" value="DNA_helicase_UvrD/REP"/>
</dbReference>
<dbReference type="EMBL" id="MGEK01000008">
    <property type="protein sequence ID" value="OGL82776.1"/>
    <property type="molecule type" value="Genomic_DNA"/>
</dbReference>
<dbReference type="InterPro" id="IPR011335">
    <property type="entry name" value="Restrct_endonuc-II-like"/>
</dbReference>
<dbReference type="InterPro" id="IPR027417">
    <property type="entry name" value="P-loop_NTPase"/>
</dbReference>
<dbReference type="SUPFAM" id="SSF52540">
    <property type="entry name" value="P-loop containing nucleoside triphosphate hydrolases"/>
    <property type="match status" value="1"/>
</dbReference>
<comment type="catalytic activity">
    <reaction evidence="12">
        <text>Couples ATP hydrolysis with the unwinding of duplex DNA by translocating in the 3'-5' direction.</text>
        <dbReference type="EC" id="5.6.2.4"/>
    </reaction>
</comment>
<comment type="catalytic activity">
    <reaction evidence="14">
        <text>ATP + H2O = ADP + phosphate + H(+)</text>
        <dbReference type="Rhea" id="RHEA:13065"/>
        <dbReference type="ChEBI" id="CHEBI:15377"/>
        <dbReference type="ChEBI" id="CHEBI:15378"/>
        <dbReference type="ChEBI" id="CHEBI:30616"/>
        <dbReference type="ChEBI" id="CHEBI:43474"/>
        <dbReference type="ChEBI" id="CHEBI:456216"/>
        <dbReference type="EC" id="5.6.2.4"/>
    </reaction>
</comment>
<evidence type="ECO:0000256" key="3">
    <source>
        <dbReference type="ARBA" id="ARBA00022741"/>
    </source>
</evidence>
<accession>A0A1F7UWZ7</accession>
<dbReference type="EC" id="5.6.2.4" evidence="13"/>
<name>A0A1F7UWZ7_9BACT</name>
<evidence type="ECO:0000256" key="6">
    <source>
        <dbReference type="ARBA" id="ARBA00022806"/>
    </source>
</evidence>
<dbReference type="PROSITE" id="PS51198">
    <property type="entry name" value="UVRD_HELICASE_ATP_BIND"/>
    <property type="match status" value="1"/>
</dbReference>
<evidence type="ECO:0000256" key="7">
    <source>
        <dbReference type="ARBA" id="ARBA00022839"/>
    </source>
</evidence>
<dbReference type="InterPro" id="IPR014017">
    <property type="entry name" value="DNA_helicase_UvrD-like_C"/>
</dbReference>
<dbReference type="Pfam" id="PF00580">
    <property type="entry name" value="UvrD-helicase"/>
    <property type="match status" value="1"/>
</dbReference>
<dbReference type="CDD" id="cd17932">
    <property type="entry name" value="DEXQc_UvrD"/>
    <property type="match status" value="1"/>
</dbReference>
<dbReference type="GO" id="GO:0033202">
    <property type="term" value="C:DNA helicase complex"/>
    <property type="evidence" value="ECO:0007669"/>
    <property type="project" value="TreeGrafter"/>
</dbReference>
<dbReference type="InterPro" id="IPR011604">
    <property type="entry name" value="PDDEXK-like_dom_sf"/>
</dbReference>
<dbReference type="GO" id="GO:0004527">
    <property type="term" value="F:exonuclease activity"/>
    <property type="evidence" value="ECO:0007669"/>
    <property type="project" value="UniProtKB-KW"/>
</dbReference>
<keyword evidence="7" id="KW-0269">Exonuclease</keyword>
<evidence type="ECO:0000256" key="2">
    <source>
        <dbReference type="ARBA" id="ARBA00022722"/>
    </source>
</evidence>
<dbReference type="Pfam" id="PF12705">
    <property type="entry name" value="PDDEXK_1"/>
    <property type="match status" value="1"/>
</dbReference>
<keyword evidence="5 15" id="KW-0378">Hydrolase</keyword>
<feature type="binding site" evidence="15">
    <location>
        <begin position="26"/>
        <end position="33"/>
    </location>
    <ligand>
        <name>ATP</name>
        <dbReference type="ChEBI" id="CHEBI:30616"/>
    </ligand>
</feature>
<keyword evidence="4" id="KW-0227">DNA damage</keyword>
<dbReference type="Gene3D" id="1.10.486.10">
    <property type="entry name" value="PCRA, domain 4"/>
    <property type="match status" value="1"/>
</dbReference>
<evidence type="ECO:0000256" key="5">
    <source>
        <dbReference type="ARBA" id="ARBA00022801"/>
    </source>
</evidence>
<feature type="domain" description="UvrD-like helicase C-terminal" evidence="17">
    <location>
        <begin position="322"/>
        <end position="624"/>
    </location>
</feature>
<evidence type="ECO:0000256" key="8">
    <source>
        <dbReference type="ARBA" id="ARBA00022840"/>
    </source>
</evidence>
<dbReference type="Proteomes" id="UP000176846">
    <property type="component" value="Unassembled WGS sequence"/>
</dbReference>
<evidence type="ECO:0000256" key="4">
    <source>
        <dbReference type="ARBA" id="ARBA00022763"/>
    </source>
</evidence>
<feature type="domain" description="UvrD-like helicase ATP-binding" evidence="16">
    <location>
        <begin position="5"/>
        <end position="321"/>
    </location>
</feature>
<dbReference type="GO" id="GO:0005829">
    <property type="term" value="C:cytosol"/>
    <property type="evidence" value="ECO:0007669"/>
    <property type="project" value="TreeGrafter"/>
</dbReference>
<evidence type="ECO:0000313" key="18">
    <source>
        <dbReference type="EMBL" id="OGL82776.1"/>
    </source>
</evidence>
<dbReference type="PROSITE" id="PS51217">
    <property type="entry name" value="UVRD_HELICASE_CTER"/>
    <property type="match status" value="1"/>
</dbReference>
<dbReference type="PANTHER" id="PTHR11070:SF55">
    <property type="entry name" value="DNA 3'-5' HELICASE"/>
    <property type="match status" value="1"/>
</dbReference>
<dbReference type="SUPFAM" id="SSF52980">
    <property type="entry name" value="Restriction endonuclease-like"/>
    <property type="match status" value="1"/>
</dbReference>
<keyword evidence="3 15" id="KW-0547">Nucleotide-binding</keyword>
<evidence type="ECO:0000259" key="16">
    <source>
        <dbReference type="PROSITE" id="PS51198"/>
    </source>
</evidence>
<dbReference type="Pfam" id="PF13361">
    <property type="entry name" value="UvrD_C"/>
    <property type="match status" value="1"/>
</dbReference>
<organism evidence="18 19">
    <name type="scientific">Candidatus Uhrbacteria bacterium RIFCSPLOWO2_01_FULL_47_25</name>
    <dbReference type="NCBI Taxonomy" id="1802402"/>
    <lineage>
        <taxon>Bacteria</taxon>
        <taxon>Candidatus Uhriibacteriota</taxon>
    </lineage>
</organism>
<evidence type="ECO:0000259" key="17">
    <source>
        <dbReference type="PROSITE" id="PS51217"/>
    </source>
</evidence>
<dbReference type="GO" id="GO:0005524">
    <property type="term" value="F:ATP binding"/>
    <property type="evidence" value="ECO:0007669"/>
    <property type="project" value="UniProtKB-UniRule"/>
</dbReference>
<comment type="similarity">
    <text evidence="1">Belongs to the helicase family. UvrD subfamily.</text>
</comment>
<evidence type="ECO:0000313" key="19">
    <source>
        <dbReference type="Proteomes" id="UP000176846"/>
    </source>
</evidence>
<dbReference type="InterPro" id="IPR014016">
    <property type="entry name" value="UvrD-like_ATP-bd"/>
</dbReference>
<comment type="caution">
    <text evidence="18">The sequence shown here is derived from an EMBL/GenBank/DDBJ whole genome shotgun (WGS) entry which is preliminary data.</text>
</comment>
<evidence type="ECO:0000256" key="14">
    <source>
        <dbReference type="ARBA" id="ARBA00048988"/>
    </source>
</evidence>
<evidence type="ECO:0000256" key="13">
    <source>
        <dbReference type="ARBA" id="ARBA00034808"/>
    </source>
</evidence>
<protein>
    <recommendedName>
        <fullName evidence="13">DNA 3'-5' helicase</fullName>
        <ecNumber evidence="13">5.6.2.4</ecNumber>
    </recommendedName>
</protein>
<evidence type="ECO:0000256" key="9">
    <source>
        <dbReference type="ARBA" id="ARBA00023125"/>
    </source>
</evidence>
<dbReference type="InterPro" id="IPR038726">
    <property type="entry name" value="PDDEXK_AddAB-type"/>
</dbReference>
<gene>
    <name evidence="18" type="ORF">A2936_05575</name>
</gene>
<dbReference type="Gene3D" id="3.90.320.10">
    <property type="match status" value="1"/>
</dbReference>
<keyword evidence="2" id="KW-0540">Nuclease</keyword>
<keyword evidence="8 15" id="KW-0067">ATP-binding</keyword>
<proteinExistence type="inferred from homology"/>
<evidence type="ECO:0000256" key="1">
    <source>
        <dbReference type="ARBA" id="ARBA00009922"/>
    </source>
</evidence>
<reference evidence="18 19" key="1">
    <citation type="journal article" date="2016" name="Nat. Commun.">
        <title>Thousands of microbial genomes shed light on interconnected biogeochemical processes in an aquifer system.</title>
        <authorList>
            <person name="Anantharaman K."/>
            <person name="Brown C.T."/>
            <person name="Hug L.A."/>
            <person name="Sharon I."/>
            <person name="Castelle C.J."/>
            <person name="Probst A.J."/>
            <person name="Thomas B.C."/>
            <person name="Singh A."/>
            <person name="Wilkins M.J."/>
            <person name="Karaoz U."/>
            <person name="Brodie E.L."/>
            <person name="Williams K.H."/>
            <person name="Hubbard S.S."/>
            <person name="Banfield J.F."/>
        </authorList>
    </citation>
    <scope>NUCLEOTIDE SEQUENCE [LARGE SCALE GENOMIC DNA]</scope>
</reference>
<evidence type="ECO:0000256" key="15">
    <source>
        <dbReference type="PROSITE-ProRule" id="PRU00560"/>
    </source>
</evidence>
<dbReference type="Gene3D" id="1.10.10.160">
    <property type="match status" value="1"/>
</dbReference>
<keyword evidence="10" id="KW-0234">DNA repair</keyword>
<dbReference type="GO" id="GO:0003677">
    <property type="term" value="F:DNA binding"/>
    <property type="evidence" value="ECO:0007669"/>
    <property type="project" value="UniProtKB-KW"/>
</dbReference>
<evidence type="ECO:0000256" key="11">
    <source>
        <dbReference type="ARBA" id="ARBA00023235"/>
    </source>
</evidence>
<keyword evidence="11" id="KW-0413">Isomerase</keyword>
<keyword evidence="9" id="KW-0238">DNA-binding</keyword>
<dbReference type="GO" id="GO:0000725">
    <property type="term" value="P:recombinational repair"/>
    <property type="evidence" value="ECO:0007669"/>
    <property type="project" value="TreeGrafter"/>
</dbReference>
<dbReference type="Gene3D" id="3.40.50.300">
    <property type="entry name" value="P-loop containing nucleotide triphosphate hydrolases"/>
    <property type="match status" value="2"/>
</dbReference>
<dbReference type="AlphaFoldDB" id="A0A1F7UWZ7"/>
<dbReference type="GO" id="GO:0043138">
    <property type="term" value="F:3'-5' DNA helicase activity"/>
    <property type="evidence" value="ECO:0007669"/>
    <property type="project" value="UniProtKB-EC"/>
</dbReference>